<dbReference type="AlphaFoldDB" id="A0A2N5UN02"/>
<gene>
    <name evidence="1" type="ORF">PCASD_07602</name>
</gene>
<reference evidence="1 2" key="1">
    <citation type="submission" date="2017-11" db="EMBL/GenBank/DDBJ databases">
        <title>De novo assembly and phasing of dikaryotic genomes from two isolates of Puccinia coronata f. sp. avenae, the causal agent of oat crown rust.</title>
        <authorList>
            <person name="Miller M.E."/>
            <person name="Zhang Y."/>
            <person name="Omidvar V."/>
            <person name="Sperschneider J."/>
            <person name="Schwessinger B."/>
            <person name="Raley C."/>
            <person name="Palmer J.M."/>
            <person name="Garnica D."/>
            <person name="Upadhyaya N."/>
            <person name="Rathjen J."/>
            <person name="Taylor J.M."/>
            <person name="Park R.F."/>
            <person name="Dodds P.N."/>
            <person name="Hirsch C.D."/>
            <person name="Kianian S.F."/>
            <person name="Figueroa M."/>
        </authorList>
    </citation>
    <scope>NUCLEOTIDE SEQUENCE [LARGE SCALE GENOMIC DNA]</scope>
    <source>
        <strain evidence="1">12SD80</strain>
    </source>
</reference>
<dbReference type="EMBL" id="PGCI01000118">
    <property type="protein sequence ID" value="PLW39144.1"/>
    <property type="molecule type" value="Genomic_DNA"/>
</dbReference>
<protein>
    <submittedName>
        <fullName evidence="1">Uncharacterized protein</fullName>
    </submittedName>
</protein>
<sequence>MLSSEELRGYATPARIFHCHWNNFCCLCRNCANLLHATHSYTIKAPQQANNH</sequence>
<comment type="caution">
    <text evidence="1">The sequence shown here is derived from an EMBL/GenBank/DDBJ whole genome shotgun (WGS) entry which is preliminary data.</text>
</comment>
<name>A0A2N5UN02_9BASI</name>
<evidence type="ECO:0000313" key="2">
    <source>
        <dbReference type="Proteomes" id="UP000235392"/>
    </source>
</evidence>
<dbReference type="Proteomes" id="UP000235392">
    <property type="component" value="Unassembled WGS sequence"/>
</dbReference>
<evidence type="ECO:0000313" key="1">
    <source>
        <dbReference type="EMBL" id="PLW39144.1"/>
    </source>
</evidence>
<proteinExistence type="predicted"/>
<organism evidence="1 2">
    <name type="scientific">Puccinia coronata f. sp. avenae</name>
    <dbReference type="NCBI Taxonomy" id="200324"/>
    <lineage>
        <taxon>Eukaryota</taxon>
        <taxon>Fungi</taxon>
        <taxon>Dikarya</taxon>
        <taxon>Basidiomycota</taxon>
        <taxon>Pucciniomycotina</taxon>
        <taxon>Pucciniomycetes</taxon>
        <taxon>Pucciniales</taxon>
        <taxon>Pucciniaceae</taxon>
        <taxon>Puccinia</taxon>
    </lineage>
</organism>
<accession>A0A2N5UN02</accession>